<evidence type="ECO:0000313" key="6">
    <source>
        <dbReference type="EMBL" id="PXA67521.1"/>
    </source>
</evidence>
<dbReference type="InterPro" id="IPR003593">
    <property type="entry name" value="AAA+_ATPase"/>
</dbReference>
<evidence type="ECO:0000313" key="7">
    <source>
        <dbReference type="Proteomes" id="UP000246722"/>
    </source>
</evidence>
<dbReference type="Proteomes" id="UP000246722">
    <property type="component" value="Unassembled WGS sequence"/>
</dbReference>
<gene>
    <name evidence="6" type="ORF">CTB96_12430</name>
</gene>
<evidence type="ECO:0000256" key="2">
    <source>
        <dbReference type="ARBA" id="ARBA00022448"/>
    </source>
</evidence>
<dbReference type="GO" id="GO:0005524">
    <property type="term" value="F:ATP binding"/>
    <property type="evidence" value="ECO:0007669"/>
    <property type="project" value="UniProtKB-KW"/>
</dbReference>
<dbReference type="CDD" id="cd03257">
    <property type="entry name" value="ABC_NikE_OppD_transporters"/>
    <property type="match status" value="1"/>
</dbReference>
<dbReference type="PROSITE" id="PS00211">
    <property type="entry name" value="ABC_TRANSPORTER_1"/>
    <property type="match status" value="1"/>
</dbReference>
<dbReference type="RefSeq" id="WP_110127204.1">
    <property type="nucleotide sequence ID" value="NZ_QHLY01000012.1"/>
</dbReference>
<comment type="similarity">
    <text evidence="1">Belongs to the ABC transporter superfamily.</text>
</comment>
<evidence type="ECO:0000256" key="1">
    <source>
        <dbReference type="ARBA" id="ARBA00005417"/>
    </source>
</evidence>
<keyword evidence="4" id="KW-0067">ATP-binding</keyword>
<organism evidence="6 7">
    <name type="scientific">Cryobacterium arcticum</name>
    <dbReference type="NCBI Taxonomy" id="670052"/>
    <lineage>
        <taxon>Bacteria</taxon>
        <taxon>Bacillati</taxon>
        <taxon>Actinomycetota</taxon>
        <taxon>Actinomycetes</taxon>
        <taxon>Micrococcales</taxon>
        <taxon>Microbacteriaceae</taxon>
        <taxon>Cryobacterium</taxon>
    </lineage>
</organism>
<dbReference type="OrthoDB" id="5113678at2"/>
<dbReference type="Gene3D" id="3.40.50.300">
    <property type="entry name" value="P-loop containing nucleotide triphosphate hydrolases"/>
    <property type="match status" value="1"/>
</dbReference>
<evidence type="ECO:0000259" key="5">
    <source>
        <dbReference type="PROSITE" id="PS50893"/>
    </source>
</evidence>
<proteinExistence type="inferred from homology"/>
<dbReference type="InterPro" id="IPR050319">
    <property type="entry name" value="ABC_transp_ATP-bind"/>
</dbReference>
<reference evidence="6 7" key="1">
    <citation type="submission" date="2018-05" db="EMBL/GenBank/DDBJ databases">
        <title>Genetic diversity of glacier-inhabiting Cryobacterium bacteria in China and description of Cryobacterium mengkeensis sp. nov. and Arthrobacter glacialis sp. nov.</title>
        <authorList>
            <person name="Liu Q."/>
            <person name="Xin Y.-H."/>
        </authorList>
    </citation>
    <scope>NUCLEOTIDE SEQUENCE [LARGE SCALE GENOMIC DNA]</scope>
    <source>
        <strain evidence="6 7">SK-1</strain>
    </source>
</reference>
<evidence type="ECO:0000256" key="3">
    <source>
        <dbReference type="ARBA" id="ARBA00022741"/>
    </source>
</evidence>
<protein>
    <submittedName>
        <fullName evidence="6">Oligopeptide transporter</fullName>
    </submittedName>
</protein>
<dbReference type="AlphaFoldDB" id="A0A317ZM33"/>
<feature type="domain" description="ABC transporter" evidence="5">
    <location>
        <begin position="11"/>
        <end position="267"/>
    </location>
</feature>
<accession>A0A317ZM33</accession>
<comment type="caution">
    <text evidence="6">The sequence shown here is derived from an EMBL/GenBank/DDBJ whole genome shotgun (WGS) entry which is preliminary data.</text>
</comment>
<dbReference type="InterPro" id="IPR003439">
    <property type="entry name" value="ABC_transporter-like_ATP-bd"/>
</dbReference>
<dbReference type="PROSITE" id="PS50893">
    <property type="entry name" value="ABC_TRANSPORTER_2"/>
    <property type="match status" value="1"/>
</dbReference>
<dbReference type="PANTHER" id="PTHR43776">
    <property type="entry name" value="TRANSPORT ATP-BINDING PROTEIN"/>
    <property type="match status" value="1"/>
</dbReference>
<dbReference type="GO" id="GO:0055085">
    <property type="term" value="P:transmembrane transport"/>
    <property type="evidence" value="ECO:0007669"/>
    <property type="project" value="UniProtKB-ARBA"/>
</dbReference>
<dbReference type="InterPro" id="IPR027417">
    <property type="entry name" value="P-loop_NTPase"/>
</dbReference>
<dbReference type="SUPFAM" id="SSF52540">
    <property type="entry name" value="P-loop containing nucleoside triphosphate hydrolases"/>
    <property type="match status" value="1"/>
</dbReference>
<keyword evidence="2" id="KW-0813">Transport</keyword>
<dbReference type="Pfam" id="PF00005">
    <property type="entry name" value="ABC_tran"/>
    <property type="match status" value="1"/>
</dbReference>
<evidence type="ECO:0000256" key="4">
    <source>
        <dbReference type="ARBA" id="ARBA00022840"/>
    </source>
</evidence>
<dbReference type="InterPro" id="IPR017871">
    <property type="entry name" value="ABC_transporter-like_CS"/>
</dbReference>
<dbReference type="SMART" id="SM00382">
    <property type="entry name" value="AAA"/>
    <property type="match status" value="1"/>
</dbReference>
<name>A0A317ZM33_9MICO</name>
<dbReference type="PANTHER" id="PTHR43776:SF7">
    <property type="entry name" value="D,D-DIPEPTIDE TRANSPORT ATP-BINDING PROTEIN DDPF-RELATED"/>
    <property type="match status" value="1"/>
</dbReference>
<dbReference type="GO" id="GO:0016887">
    <property type="term" value="F:ATP hydrolysis activity"/>
    <property type="evidence" value="ECO:0007669"/>
    <property type="project" value="InterPro"/>
</dbReference>
<dbReference type="EMBL" id="QHLY01000012">
    <property type="protein sequence ID" value="PXA67521.1"/>
    <property type="molecule type" value="Genomic_DNA"/>
</dbReference>
<sequence>MRRVEADPYPIVASDLTVEYPPHGASSAFVAVRGFSLTLGRGEVLGLLGESGSGKSTLARVLSGATHGAGRGDVQPQITGGEATVLGYPLRRIGRRQLARVTFGVGMLAQDAATTLPASLTVADIVAEPVLERDHRYNRAALATMVATMVDAVRLPLSVLGKYPYELSSGQRQRVALARALVFEPALLIADEPTAGVDALVRDDVIDLIGELQHERAFSAVLISNDLGVLRRVANRIGVMHQGVLVGLGPIDEVFDNPWHPYVIELAAALALGTGEPEPAAGAVDAVPDASAAPAAASTVRHEQ</sequence>
<keyword evidence="3" id="KW-0547">Nucleotide-binding</keyword>
<keyword evidence="7" id="KW-1185">Reference proteome</keyword>